<dbReference type="InterPro" id="IPR001251">
    <property type="entry name" value="CRAL-TRIO_dom"/>
</dbReference>
<proteinExistence type="predicted"/>
<name>A0ABM1N3B6_NICVS</name>
<feature type="domain" description="CRAL-TRIO" evidence="1">
    <location>
        <begin position="107"/>
        <end position="161"/>
    </location>
</feature>
<evidence type="ECO:0000259" key="1">
    <source>
        <dbReference type="Pfam" id="PF00650"/>
    </source>
</evidence>
<gene>
    <name evidence="3" type="primary">LOC108566105</name>
</gene>
<organism evidence="2 3">
    <name type="scientific">Nicrophorus vespilloides</name>
    <name type="common">Boreal carrion beetle</name>
    <dbReference type="NCBI Taxonomy" id="110193"/>
    <lineage>
        <taxon>Eukaryota</taxon>
        <taxon>Metazoa</taxon>
        <taxon>Ecdysozoa</taxon>
        <taxon>Arthropoda</taxon>
        <taxon>Hexapoda</taxon>
        <taxon>Insecta</taxon>
        <taxon>Pterygota</taxon>
        <taxon>Neoptera</taxon>
        <taxon>Endopterygota</taxon>
        <taxon>Coleoptera</taxon>
        <taxon>Polyphaga</taxon>
        <taxon>Staphyliniformia</taxon>
        <taxon>Silphidae</taxon>
        <taxon>Nicrophorinae</taxon>
        <taxon>Nicrophorus</taxon>
    </lineage>
</organism>
<dbReference type="GeneID" id="108566105"/>
<dbReference type="Proteomes" id="UP000695000">
    <property type="component" value="Unplaced"/>
</dbReference>
<dbReference type="Gene3D" id="3.40.525.10">
    <property type="entry name" value="CRAL-TRIO lipid binding domain"/>
    <property type="match status" value="1"/>
</dbReference>
<dbReference type="RefSeq" id="XP_017781316.1">
    <property type="nucleotide sequence ID" value="XM_017925827.1"/>
</dbReference>
<evidence type="ECO:0000313" key="2">
    <source>
        <dbReference type="Proteomes" id="UP000695000"/>
    </source>
</evidence>
<keyword evidence="2" id="KW-1185">Reference proteome</keyword>
<reference evidence="3" key="1">
    <citation type="submission" date="2025-08" db="UniProtKB">
        <authorList>
            <consortium name="RefSeq"/>
        </authorList>
    </citation>
    <scope>IDENTIFICATION</scope>
    <source>
        <tissue evidence="3">Whole Larva</tissue>
    </source>
</reference>
<accession>A0ABM1N3B6</accession>
<evidence type="ECO:0000313" key="3">
    <source>
        <dbReference type="RefSeq" id="XP_017781316.1"/>
    </source>
</evidence>
<sequence>MPIKNSSGIPRTFMETVNGPIADGAMYMSNVTTILSSKRANILYEYKKNPDLKMEDVESLLGWLKMQPHLPSKITHTPEFFANRNPNSKQLKKWMYLVMKLGLLSKKKYLIYLQDAIPFRLKAFHFVNAIPFMDKFMAIMKPFMKKELMDMRITIINKSKTNHQTSTSIR</sequence>
<dbReference type="InterPro" id="IPR036865">
    <property type="entry name" value="CRAL-TRIO_dom_sf"/>
</dbReference>
<dbReference type="Pfam" id="PF00650">
    <property type="entry name" value="CRAL_TRIO"/>
    <property type="match status" value="1"/>
</dbReference>
<protein>
    <submittedName>
        <fullName evidence="3">Uncharacterized protein LOC108566105</fullName>
    </submittedName>
</protein>
<dbReference type="SUPFAM" id="SSF52087">
    <property type="entry name" value="CRAL/TRIO domain"/>
    <property type="match status" value="1"/>
</dbReference>